<keyword evidence="4" id="KW-0812">Transmembrane</keyword>
<gene>
    <name evidence="6" type="ORF">HZA61_10980</name>
</gene>
<keyword evidence="2" id="KW-0328">Glycosyltransferase</keyword>
<dbReference type="Proteomes" id="UP000696931">
    <property type="component" value="Unassembled WGS sequence"/>
</dbReference>
<reference evidence="6" key="1">
    <citation type="submission" date="2020-07" db="EMBL/GenBank/DDBJ databases">
        <title>Huge and variable diversity of episymbiotic CPR bacteria and DPANN archaea in groundwater ecosystems.</title>
        <authorList>
            <person name="He C.Y."/>
            <person name="Keren R."/>
            <person name="Whittaker M."/>
            <person name="Farag I.F."/>
            <person name="Doudna J."/>
            <person name="Cate J.H.D."/>
            <person name="Banfield J.F."/>
        </authorList>
    </citation>
    <scope>NUCLEOTIDE SEQUENCE</scope>
    <source>
        <strain evidence="6">NC_groundwater_1813_Pr3_B-0.1um_71_17</strain>
    </source>
</reference>
<keyword evidence="4" id="KW-0472">Membrane</keyword>
<dbReference type="InterPro" id="IPR029044">
    <property type="entry name" value="Nucleotide-diphossugar_trans"/>
</dbReference>
<keyword evidence="4" id="KW-1133">Transmembrane helix</keyword>
<dbReference type="Pfam" id="PF00535">
    <property type="entry name" value="Glycos_transf_2"/>
    <property type="match status" value="1"/>
</dbReference>
<dbReference type="CDD" id="cd02525">
    <property type="entry name" value="Succinoglycan_BP_ExoA"/>
    <property type="match status" value="1"/>
</dbReference>
<keyword evidence="3" id="KW-0808">Transferase</keyword>
<dbReference type="GO" id="GO:0016757">
    <property type="term" value="F:glycosyltransferase activity"/>
    <property type="evidence" value="ECO:0007669"/>
    <property type="project" value="UniProtKB-KW"/>
</dbReference>
<feature type="transmembrane region" description="Helical" evidence="4">
    <location>
        <begin position="257"/>
        <end position="276"/>
    </location>
</feature>
<evidence type="ECO:0000256" key="4">
    <source>
        <dbReference type="SAM" id="Phobius"/>
    </source>
</evidence>
<comment type="caution">
    <text evidence="6">The sequence shown here is derived from an EMBL/GenBank/DDBJ whole genome shotgun (WGS) entry which is preliminary data.</text>
</comment>
<evidence type="ECO:0000259" key="5">
    <source>
        <dbReference type="Pfam" id="PF00535"/>
    </source>
</evidence>
<dbReference type="AlphaFoldDB" id="A0A933SGM8"/>
<name>A0A933SGM8_UNCEI</name>
<dbReference type="EMBL" id="JACRIW010000078">
    <property type="protein sequence ID" value="MBI5170003.1"/>
    <property type="molecule type" value="Genomic_DNA"/>
</dbReference>
<accession>A0A933SGM8</accession>
<organism evidence="6 7">
    <name type="scientific">Eiseniibacteriota bacterium</name>
    <dbReference type="NCBI Taxonomy" id="2212470"/>
    <lineage>
        <taxon>Bacteria</taxon>
        <taxon>Candidatus Eiseniibacteriota</taxon>
    </lineage>
</organism>
<protein>
    <submittedName>
        <fullName evidence="6">Glycosyltransferase family 2 protein</fullName>
    </submittedName>
</protein>
<evidence type="ECO:0000256" key="3">
    <source>
        <dbReference type="ARBA" id="ARBA00022679"/>
    </source>
</evidence>
<dbReference type="PANTHER" id="PTHR43685">
    <property type="entry name" value="GLYCOSYLTRANSFERASE"/>
    <property type="match status" value="1"/>
</dbReference>
<dbReference type="PANTHER" id="PTHR43685:SF5">
    <property type="entry name" value="GLYCOSYLTRANSFERASE EPSE-RELATED"/>
    <property type="match status" value="1"/>
</dbReference>
<evidence type="ECO:0000313" key="6">
    <source>
        <dbReference type="EMBL" id="MBI5170003.1"/>
    </source>
</evidence>
<dbReference type="Gene3D" id="3.90.550.10">
    <property type="entry name" value="Spore Coat Polysaccharide Biosynthesis Protein SpsA, Chain A"/>
    <property type="match status" value="1"/>
</dbReference>
<evidence type="ECO:0000256" key="1">
    <source>
        <dbReference type="ARBA" id="ARBA00006739"/>
    </source>
</evidence>
<dbReference type="InterPro" id="IPR001173">
    <property type="entry name" value="Glyco_trans_2-like"/>
</dbReference>
<dbReference type="InterPro" id="IPR050834">
    <property type="entry name" value="Glycosyltransf_2"/>
</dbReference>
<feature type="transmembrane region" description="Helical" evidence="4">
    <location>
        <begin position="282"/>
        <end position="303"/>
    </location>
</feature>
<sequence>MNAPRLALRPLPGVPFVSVLLAVRNEERHICGALDAVRAQDWPRDRMEILVADGRSTDATRALVERVAARDPRVRLVDNPERFVAQGLNRALAASRGDVIVRVDGHCRIPAGYVRAGVQALRAQALACAGGPVRALGETPIARAIALAMSTPFGVGGATFRFSREECDVDHLPFGVWPREVFERLGGFDEALVRNQDAEFSDRLRRAGGRIRLLPEQVSDYWSRASLGGLWRQYHGYGFWKVRVIRKRGGWPSSPRHLVPAAFVLGVSGGVLAAAVTQAWALAFAVPALYAAFLALATVATWVTRGDGAAALLPLTLPVLHTAYGAGFLRALVIAQPLVSAAPAIAPRELESGRVAA</sequence>
<feature type="domain" description="Glycosyltransferase 2-like" evidence="5">
    <location>
        <begin position="18"/>
        <end position="144"/>
    </location>
</feature>
<proteinExistence type="inferred from homology"/>
<dbReference type="SUPFAM" id="SSF53448">
    <property type="entry name" value="Nucleotide-diphospho-sugar transferases"/>
    <property type="match status" value="1"/>
</dbReference>
<evidence type="ECO:0000313" key="7">
    <source>
        <dbReference type="Proteomes" id="UP000696931"/>
    </source>
</evidence>
<evidence type="ECO:0000256" key="2">
    <source>
        <dbReference type="ARBA" id="ARBA00022676"/>
    </source>
</evidence>
<comment type="similarity">
    <text evidence="1">Belongs to the glycosyltransferase 2 family.</text>
</comment>